<dbReference type="STRING" id="316067.Geob_2933"/>
<accession>B9M2T0</accession>
<evidence type="ECO:0000313" key="1">
    <source>
        <dbReference type="EMBL" id="ACM21276.1"/>
    </source>
</evidence>
<reference evidence="1 2" key="1">
    <citation type="submission" date="2009-01" db="EMBL/GenBank/DDBJ databases">
        <title>Complete sequence of Geobacter sp. FRC-32.</title>
        <authorList>
            <consortium name="US DOE Joint Genome Institute"/>
            <person name="Lucas S."/>
            <person name="Copeland A."/>
            <person name="Lapidus A."/>
            <person name="Glavina del Rio T."/>
            <person name="Dalin E."/>
            <person name="Tice H."/>
            <person name="Bruce D."/>
            <person name="Goodwin L."/>
            <person name="Pitluck S."/>
            <person name="Saunders E."/>
            <person name="Brettin T."/>
            <person name="Detter J.C."/>
            <person name="Han C."/>
            <person name="Larimer F."/>
            <person name="Land M."/>
            <person name="Hauser L."/>
            <person name="Kyrpides N."/>
            <person name="Ovchinnikova G."/>
            <person name="Kostka J."/>
            <person name="Richardson P."/>
        </authorList>
    </citation>
    <scope>NUCLEOTIDE SEQUENCE [LARGE SCALE GENOMIC DNA]</scope>
    <source>
        <strain evidence="2">DSM 22248 / JCM 15807 / FRC-32</strain>
    </source>
</reference>
<protein>
    <submittedName>
        <fullName evidence="1">Lipoprotein, putative</fullName>
    </submittedName>
</protein>
<keyword evidence="1" id="KW-0449">Lipoprotein</keyword>
<dbReference type="HOGENOM" id="CLU_2450402_0_0_7"/>
<dbReference type="eggNOG" id="COG4259">
    <property type="taxonomic scope" value="Bacteria"/>
</dbReference>
<keyword evidence="2" id="KW-1185">Reference proteome</keyword>
<dbReference type="EMBL" id="CP001390">
    <property type="protein sequence ID" value="ACM21276.1"/>
    <property type="molecule type" value="Genomic_DNA"/>
</dbReference>
<dbReference type="AlphaFoldDB" id="B9M2T0"/>
<name>B9M2T0_GEODF</name>
<dbReference type="OrthoDB" id="5398543at2"/>
<gene>
    <name evidence="1" type="ordered locus">Geob_2933</name>
</gene>
<evidence type="ECO:0000313" key="2">
    <source>
        <dbReference type="Proteomes" id="UP000007721"/>
    </source>
</evidence>
<sequence length="89" mass="10291">MKRMFYSTLCLILLTCFGCSLPPERPVKKEELYRTGIYNFYRIKESPERVLAALNKDGEVVLDAEYKKQPVYLKILATSRGLVLSVSER</sequence>
<proteinExistence type="predicted"/>
<organism evidence="1 2">
    <name type="scientific">Geotalea daltonii (strain DSM 22248 / JCM 15807 / FRC-32)</name>
    <name type="common">Geobacter daltonii</name>
    <dbReference type="NCBI Taxonomy" id="316067"/>
    <lineage>
        <taxon>Bacteria</taxon>
        <taxon>Pseudomonadati</taxon>
        <taxon>Thermodesulfobacteriota</taxon>
        <taxon>Desulfuromonadia</taxon>
        <taxon>Geobacterales</taxon>
        <taxon>Geobacteraceae</taxon>
        <taxon>Geotalea</taxon>
    </lineage>
</organism>
<dbReference type="Proteomes" id="UP000007721">
    <property type="component" value="Chromosome"/>
</dbReference>
<dbReference type="KEGG" id="geo:Geob_2933"/>